<name>A0ABW0P9B4_9HYPH</name>
<keyword evidence="2" id="KW-1185">Reference proteome</keyword>
<organism evidence="1 2">
    <name type="scientific">Bosea massiliensis</name>
    <dbReference type="NCBI Taxonomy" id="151419"/>
    <lineage>
        <taxon>Bacteria</taxon>
        <taxon>Pseudomonadati</taxon>
        <taxon>Pseudomonadota</taxon>
        <taxon>Alphaproteobacteria</taxon>
        <taxon>Hyphomicrobiales</taxon>
        <taxon>Boseaceae</taxon>
        <taxon>Bosea</taxon>
    </lineage>
</organism>
<sequence length="156" mass="17486">MNPDFAAMAESLHPSFERLVAGQAFTGGALPRDMPLSCVYLFTQGGRHLYVGRSNELRKRYARHCNPGATHRMAAFAFRLAREATGKAKSSYKAGEDSRAGLIANAEFLAAFTEAKARIRRMDYRFVDEADQTRQALLEIYCSVALRTPYNDFNTH</sequence>
<evidence type="ECO:0000313" key="2">
    <source>
        <dbReference type="Proteomes" id="UP001596060"/>
    </source>
</evidence>
<dbReference type="SUPFAM" id="SSF82771">
    <property type="entry name" value="GIY-YIG endonuclease"/>
    <property type="match status" value="1"/>
</dbReference>
<comment type="caution">
    <text evidence="1">The sequence shown here is derived from an EMBL/GenBank/DDBJ whole genome shotgun (WGS) entry which is preliminary data.</text>
</comment>
<proteinExistence type="predicted"/>
<dbReference type="RefSeq" id="WP_067988157.1">
    <property type="nucleotide sequence ID" value="NZ_JBHSLU010000089.1"/>
</dbReference>
<dbReference type="InterPro" id="IPR035901">
    <property type="entry name" value="GIY-YIG_endonuc_sf"/>
</dbReference>
<evidence type="ECO:0008006" key="3">
    <source>
        <dbReference type="Google" id="ProtNLM"/>
    </source>
</evidence>
<reference evidence="2" key="1">
    <citation type="journal article" date="2019" name="Int. J. Syst. Evol. Microbiol.">
        <title>The Global Catalogue of Microorganisms (GCM) 10K type strain sequencing project: providing services to taxonomists for standard genome sequencing and annotation.</title>
        <authorList>
            <consortium name="The Broad Institute Genomics Platform"/>
            <consortium name="The Broad Institute Genome Sequencing Center for Infectious Disease"/>
            <person name="Wu L."/>
            <person name="Ma J."/>
        </authorList>
    </citation>
    <scope>NUCLEOTIDE SEQUENCE [LARGE SCALE GENOMIC DNA]</scope>
    <source>
        <strain evidence="2">CCUG 43117</strain>
    </source>
</reference>
<dbReference type="Proteomes" id="UP001596060">
    <property type="component" value="Unassembled WGS sequence"/>
</dbReference>
<protein>
    <recommendedName>
        <fullName evidence="3">GIY-YIG domain-containing protein</fullName>
    </recommendedName>
</protein>
<accession>A0ABW0P9B4</accession>
<dbReference type="EMBL" id="JBHSLU010000089">
    <property type="protein sequence ID" value="MFC5508382.1"/>
    <property type="molecule type" value="Genomic_DNA"/>
</dbReference>
<gene>
    <name evidence="1" type="ORF">ACFPN9_24360</name>
</gene>
<evidence type="ECO:0000313" key="1">
    <source>
        <dbReference type="EMBL" id="MFC5508382.1"/>
    </source>
</evidence>